<proteinExistence type="predicted"/>
<comment type="caution">
    <text evidence="1">The sequence shown here is derived from an EMBL/GenBank/DDBJ whole genome shotgun (WGS) entry which is preliminary data.</text>
</comment>
<name>A0A409XDH6_9AGAR</name>
<accession>A0A409XDH6</accession>
<dbReference type="EMBL" id="NHYE01003590">
    <property type="protein sequence ID" value="PPQ88727.1"/>
    <property type="molecule type" value="Genomic_DNA"/>
</dbReference>
<dbReference type="OrthoDB" id="3053599at2759"/>
<gene>
    <name evidence="1" type="ORF">CVT26_000407</name>
</gene>
<organism evidence="1 2">
    <name type="scientific">Gymnopilus dilepis</name>
    <dbReference type="NCBI Taxonomy" id="231916"/>
    <lineage>
        <taxon>Eukaryota</taxon>
        <taxon>Fungi</taxon>
        <taxon>Dikarya</taxon>
        <taxon>Basidiomycota</taxon>
        <taxon>Agaricomycotina</taxon>
        <taxon>Agaricomycetes</taxon>
        <taxon>Agaricomycetidae</taxon>
        <taxon>Agaricales</taxon>
        <taxon>Agaricineae</taxon>
        <taxon>Hymenogastraceae</taxon>
        <taxon>Gymnopilus</taxon>
    </lineage>
</organism>
<evidence type="ECO:0000313" key="1">
    <source>
        <dbReference type="EMBL" id="PPQ88727.1"/>
    </source>
</evidence>
<dbReference type="AlphaFoldDB" id="A0A409XDH6"/>
<sequence length="127" mass="13656">MQWMIHELKTPLQVIEHAAVLICLPDLNLEGCLDVDRETQVVSGVSGSLSVTKDSRALLSSVSSGKSRALSFRSPMDIDEAVTGEISDAATFTLNRAGARATSTTLAKEIQPFPLKYVIDTAGHGIW</sequence>
<keyword evidence="2" id="KW-1185">Reference proteome</keyword>
<protein>
    <submittedName>
        <fullName evidence="1">Uncharacterized protein</fullName>
    </submittedName>
</protein>
<dbReference type="Proteomes" id="UP000284706">
    <property type="component" value="Unassembled WGS sequence"/>
</dbReference>
<dbReference type="InParanoid" id="A0A409XDH6"/>
<reference evidence="1 2" key="1">
    <citation type="journal article" date="2018" name="Evol. Lett.">
        <title>Horizontal gene cluster transfer increased hallucinogenic mushroom diversity.</title>
        <authorList>
            <person name="Reynolds H.T."/>
            <person name="Vijayakumar V."/>
            <person name="Gluck-Thaler E."/>
            <person name="Korotkin H.B."/>
            <person name="Matheny P.B."/>
            <person name="Slot J.C."/>
        </authorList>
    </citation>
    <scope>NUCLEOTIDE SEQUENCE [LARGE SCALE GENOMIC DNA]</scope>
    <source>
        <strain evidence="1 2">SRW20</strain>
    </source>
</reference>
<evidence type="ECO:0000313" key="2">
    <source>
        <dbReference type="Proteomes" id="UP000284706"/>
    </source>
</evidence>